<name>A0ABN2VZS7_9ACTN</name>
<comment type="subcellular location">
    <subcellularLocation>
        <location evidence="1">Membrane</location>
    </subcellularLocation>
</comment>
<dbReference type="Gene3D" id="3.30.450.330">
    <property type="match status" value="1"/>
</dbReference>
<dbReference type="InterPro" id="IPR050515">
    <property type="entry name" value="Beta-lactam/transpept"/>
</dbReference>
<organism evidence="7 8">
    <name type="scientific">Streptomyces albiaxialis</name>
    <dbReference type="NCBI Taxonomy" id="329523"/>
    <lineage>
        <taxon>Bacteria</taxon>
        <taxon>Bacillati</taxon>
        <taxon>Actinomycetota</taxon>
        <taxon>Actinomycetes</taxon>
        <taxon>Kitasatosporales</taxon>
        <taxon>Streptomycetaceae</taxon>
        <taxon>Streptomyces</taxon>
    </lineage>
</organism>
<dbReference type="Pfam" id="PF03717">
    <property type="entry name" value="PBP_dimer"/>
    <property type="match status" value="1"/>
</dbReference>
<dbReference type="Proteomes" id="UP001500016">
    <property type="component" value="Unassembled WGS sequence"/>
</dbReference>
<reference evidence="7 8" key="1">
    <citation type="journal article" date="2019" name="Int. J. Syst. Evol. Microbiol.">
        <title>The Global Catalogue of Microorganisms (GCM) 10K type strain sequencing project: providing services to taxonomists for standard genome sequencing and annotation.</title>
        <authorList>
            <consortium name="The Broad Institute Genomics Platform"/>
            <consortium name="The Broad Institute Genome Sequencing Center for Infectious Disease"/>
            <person name="Wu L."/>
            <person name="Ma J."/>
        </authorList>
    </citation>
    <scope>NUCLEOTIDE SEQUENCE [LARGE SCALE GENOMIC DNA]</scope>
    <source>
        <strain evidence="7 8">JCM 15478</strain>
    </source>
</reference>
<keyword evidence="7" id="KW-0132">Cell division</keyword>
<dbReference type="Gene3D" id="3.90.1310.10">
    <property type="entry name" value="Penicillin-binding protein 2a (Domain 2)"/>
    <property type="match status" value="1"/>
</dbReference>
<dbReference type="PANTHER" id="PTHR30627:SF1">
    <property type="entry name" value="PEPTIDOGLYCAN D,D-TRANSPEPTIDASE FTSI"/>
    <property type="match status" value="1"/>
</dbReference>
<dbReference type="Pfam" id="PF00905">
    <property type="entry name" value="Transpeptidase"/>
    <property type="match status" value="1"/>
</dbReference>
<dbReference type="PANTHER" id="PTHR30627">
    <property type="entry name" value="PEPTIDOGLYCAN D,D-TRANSPEPTIDASE"/>
    <property type="match status" value="1"/>
</dbReference>
<evidence type="ECO:0000256" key="4">
    <source>
        <dbReference type="SAM" id="MobiDB-lite"/>
    </source>
</evidence>
<evidence type="ECO:0000259" key="5">
    <source>
        <dbReference type="Pfam" id="PF00905"/>
    </source>
</evidence>
<proteinExistence type="inferred from homology"/>
<gene>
    <name evidence="7" type="primary">ftsI</name>
    <name evidence="7" type="ORF">GCM10009801_35110</name>
</gene>
<protein>
    <submittedName>
        <fullName evidence="7">Cell division protein FtsI</fullName>
    </submittedName>
</protein>
<dbReference type="SUPFAM" id="SSF56519">
    <property type="entry name" value="Penicillin binding protein dimerisation domain"/>
    <property type="match status" value="1"/>
</dbReference>
<evidence type="ECO:0000256" key="1">
    <source>
        <dbReference type="ARBA" id="ARBA00004370"/>
    </source>
</evidence>
<dbReference type="InterPro" id="IPR005311">
    <property type="entry name" value="PBP_dimer"/>
</dbReference>
<dbReference type="Gene3D" id="3.40.710.10">
    <property type="entry name" value="DD-peptidase/beta-lactamase superfamily"/>
    <property type="match status" value="1"/>
</dbReference>
<dbReference type="GO" id="GO:0051301">
    <property type="term" value="P:cell division"/>
    <property type="evidence" value="ECO:0007669"/>
    <property type="project" value="UniProtKB-KW"/>
</dbReference>
<evidence type="ECO:0000256" key="2">
    <source>
        <dbReference type="ARBA" id="ARBA00007171"/>
    </source>
</evidence>
<feature type="region of interest" description="Disordered" evidence="4">
    <location>
        <begin position="434"/>
        <end position="453"/>
    </location>
</feature>
<evidence type="ECO:0000256" key="3">
    <source>
        <dbReference type="ARBA" id="ARBA00023136"/>
    </source>
</evidence>
<keyword evidence="8" id="KW-1185">Reference proteome</keyword>
<comment type="similarity">
    <text evidence="2">Belongs to the transpeptidase family.</text>
</comment>
<comment type="caution">
    <text evidence="7">The sequence shown here is derived from an EMBL/GenBank/DDBJ whole genome shotgun (WGS) entry which is preliminary data.</text>
</comment>
<sequence length="580" mass="61973">MRLLQVQAVDASAFADKAAVNRYITVPLAAERGTIAARDGSSLATTVDAYDITADPYLFTPKQAKVKDAPERAAKLLAPLVGEERKELAEKLSKPDTRYVLLARQQTPQTWKKIKKLKADLAADAAAHKGANVLAGIYQEKHAKRVYPNKELASSVLGFVNREGEGGAGIEAMLDKELSGENGKITYAQSGGRQVPTAGVREKAARPGSDIELTLDRDIQWSAQQAISKQVRKSNADRGYVIVQDTRTGELLGMASAPGFDPNDIGKSKLDSFGNPALQDVYEPGSTSKLMSMAAVLEEKKATPGTAVTVPNRLKRADRAFADDVDHPTWNLTLNGVLAKSSNIGTILATEQLGKTQKKANKVLYDYMRDFGIGRPTGLGFPGETDGILEKPEKWSASQQYTIPFGQGLSLNAVQAASIYSTIANGGVRTEPSLVRGTIGPDGRYAPAKKPDERRVVSEKTAKTLAKMLESVVGDMEGTGTTAKIPGYRVAGKTGTANRVDPVTGRYHGYTSSFAGFAPADKPRVTVYCAVQNPKSGSYFGSDVCGPVYKKVMKFALKSLQVPPTGAAPARLPVLAGQGR</sequence>
<feature type="domain" description="Penicillin-binding protein dimerisation" evidence="6">
    <location>
        <begin position="29"/>
        <end position="195"/>
    </location>
</feature>
<evidence type="ECO:0000313" key="8">
    <source>
        <dbReference type="Proteomes" id="UP001500016"/>
    </source>
</evidence>
<keyword evidence="7" id="KW-0131">Cell cycle</keyword>
<evidence type="ECO:0000313" key="7">
    <source>
        <dbReference type="EMBL" id="GAA2078298.1"/>
    </source>
</evidence>
<dbReference type="SUPFAM" id="SSF56601">
    <property type="entry name" value="beta-lactamase/transpeptidase-like"/>
    <property type="match status" value="1"/>
</dbReference>
<dbReference type="InterPro" id="IPR012338">
    <property type="entry name" value="Beta-lactam/transpept-like"/>
</dbReference>
<keyword evidence="3" id="KW-0472">Membrane</keyword>
<feature type="domain" description="Penicillin-binding protein transpeptidase" evidence="5">
    <location>
        <begin position="239"/>
        <end position="554"/>
    </location>
</feature>
<accession>A0ABN2VZS7</accession>
<dbReference type="InterPro" id="IPR036138">
    <property type="entry name" value="PBP_dimer_sf"/>
</dbReference>
<dbReference type="EMBL" id="BAAAPE010000008">
    <property type="protein sequence ID" value="GAA2078298.1"/>
    <property type="molecule type" value="Genomic_DNA"/>
</dbReference>
<evidence type="ECO:0000259" key="6">
    <source>
        <dbReference type="Pfam" id="PF03717"/>
    </source>
</evidence>
<dbReference type="InterPro" id="IPR001460">
    <property type="entry name" value="PCN-bd_Tpept"/>
</dbReference>